<dbReference type="AlphaFoldDB" id="A0A918WD07"/>
<dbReference type="NCBIfam" id="TIGR00711">
    <property type="entry name" value="efflux_EmrB"/>
    <property type="match status" value="1"/>
</dbReference>
<evidence type="ECO:0000256" key="4">
    <source>
        <dbReference type="ARBA" id="ARBA00022692"/>
    </source>
</evidence>
<dbReference type="PROSITE" id="PS50850">
    <property type="entry name" value="MFS"/>
    <property type="match status" value="1"/>
</dbReference>
<dbReference type="PANTHER" id="PTHR42718">
    <property type="entry name" value="MAJOR FACILITATOR SUPERFAMILY MULTIDRUG TRANSPORTER MFSC"/>
    <property type="match status" value="1"/>
</dbReference>
<protein>
    <submittedName>
        <fullName evidence="10">MFS transporter</fullName>
    </submittedName>
</protein>
<feature type="transmembrane region" description="Helical" evidence="8">
    <location>
        <begin position="279"/>
        <end position="299"/>
    </location>
</feature>
<dbReference type="Proteomes" id="UP000646244">
    <property type="component" value="Unassembled WGS sequence"/>
</dbReference>
<comment type="subcellular location">
    <subcellularLocation>
        <location evidence="1">Cell membrane</location>
        <topology evidence="1">Multi-pass membrane protein</topology>
    </subcellularLocation>
</comment>
<feature type="transmembrane region" description="Helical" evidence="8">
    <location>
        <begin position="177"/>
        <end position="199"/>
    </location>
</feature>
<dbReference type="SUPFAM" id="SSF103473">
    <property type="entry name" value="MFS general substrate transporter"/>
    <property type="match status" value="1"/>
</dbReference>
<keyword evidence="5 8" id="KW-1133">Transmembrane helix</keyword>
<reference evidence="10" key="1">
    <citation type="journal article" date="2014" name="Int. J. Syst. Evol. Microbiol.">
        <title>Complete genome sequence of Corynebacterium casei LMG S-19264T (=DSM 44701T), isolated from a smear-ripened cheese.</title>
        <authorList>
            <consortium name="US DOE Joint Genome Institute (JGI-PGF)"/>
            <person name="Walter F."/>
            <person name="Albersmeier A."/>
            <person name="Kalinowski J."/>
            <person name="Ruckert C."/>
        </authorList>
    </citation>
    <scope>NUCLEOTIDE SEQUENCE</scope>
    <source>
        <strain evidence="10">JCM 4633</strain>
    </source>
</reference>
<feature type="domain" description="Major facilitator superfamily (MFS) profile" evidence="9">
    <location>
        <begin position="24"/>
        <end position="472"/>
    </location>
</feature>
<evidence type="ECO:0000256" key="5">
    <source>
        <dbReference type="ARBA" id="ARBA00022989"/>
    </source>
</evidence>
<reference evidence="10" key="2">
    <citation type="submission" date="2020-09" db="EMBL/GenBank/DDBJ databases">
        <authorList>
            <person name="Sun Q."/>
            <person name="Ohkuma M."/>
        </authorList>
    </citation>
    <scope>NUCLEOTIDE SEQUENCE</scope>
    <source>
        <strain evidence="10">JCM 4633</strain>
    </source>
</reference>
<evidence type="ECO:0000256" key="7">
    <source>
        <dbReference type="ARBA" id="ARBA00023251"/>
    </source>
</evidence>
<dbReference type="GO" id="GO:0022857">
    <property type="term" value="F:transmembrane transporter activity"/>
    <property type="evidence" value="ECO:0007669"/>
    <property type="project" value="InterPro"/>
</dbReference>
<dbReference type="InterPro" id="IPR036259">
    <property type="entry name" value="MFS_trans_sf"/>
</dbReference>
<evidence type="ECO:0000313" key="10">
    <source>
        <dbReference type="EMBL" id="GHC39238.1"/>
    </source>
</evidence>
<evidence type="ECO:0000256" key="2">
    <source>
        <dbReference type="ARBA" id="ARBA00022448"/>
    </source>
</evidence>
<keyword evidence="7" id="KW-0046">Antibiotic resistance</keyword>
<dbReference type="CDD" id="cd17321">
    <property type="entry name" value="MFS_MMR_MDR_like"/>
    <property type="match status" value="1"/>
</dbReference>
<proteinExistence type="predicted"/>
<dbReference type="Pfam" id="PF07690">
    <property type="entry name" value="MFS_1"/>
    <property type="match status" value="1"/>
</dbReference>
<feature type="transmembrane region" description="Helical" evidence="8">
    <location>
        <begin position="372"/>
        <end position="395"/>
    </location>
</feature>
<feature type="transmembrane region" description="Helical" evidence="8">
    <location>
        <begin position="449"/>
        <end position="468"/>
    </location>
</feature>
<feature type="transmembrane region" description="Helical" evidence="8">
    <location>
        <begin position="23"/>
        <end position="46"/>
    </location>
</feature>
<dbReference type="Gene3D" id="1.20.1720.10">
    <property type="entry name" value="Multidrug resistance protein D"/>
    <property type="match status" value="1"/>
</dbReference>
<feature type="transmembrane region" description="Helical" evidence="8">
    <location>
        <begin position="343"/>
        <end position="360"/>
    </location>
</feature>
<dbReference type="Gene3D" id="1.20.1250.20">
    <property type="entry name" value="MFS general substrate transporter like domains"/>
    <property type="match status" value="1"/>
</dbReference>
<name>A0A918WD07_STRCJ</name>
<feature type="transmembrane region" description="Helical" evidence="8">
    <location>
        <begin position="58"/>
        <end position="78"/>
    </location>
</feature>
<feature type="transmembrane region" description="Helical" evidence="8">
    <location>
        <begin position="416"/>
        <end position="437"/>
    </location>
</feature>
<evidence type="ECO:0000256" key="3">
    <source>
        <dbReference type="ARBA" id="ARBA00022475"/>
    </source>
</evidence>
<evidence type="ECO:0000256" key="1">
    <source>
        <dbReference type="ARBA" id="ARBA00004651"/>
    </source>
</evidence>
<dbReference type="GO" id="GO:0046677">
    <property type="term" value="P:response to antibiotic"/>
    <property type="evidence" value="ECO:0007669"/>
    <property type="project" value="UniProtKB-KW"/>
</dbReference>
<feature type="transmembrane region" description="Helical" evidence="8">
    <location>
        <begin position="90"/>
        <end position="109"/>
    </location>
</feature>
<evidence type="ECO:0000259" key="9">
    <source>
        <dbReference type="PROSITE" id="PS50850"/>
    </source>
</evidence>
<feature type="transmembrane region" description="Helical" evidence="8">
    <location>
        <begin position="240"/>
        <end position="259"/>
    </location>
</feature>
<keyword evidence="3" id="KW-1003">Cell membrane</keyword>
<keyword evidence="6 8" id="KW-0472">Membrane</keyword>
<evidence type="ECO:0000313" key="11">
    <source>
        <dbReference type="Proteomes" id="UP000646244"/>
    </source>
</evidence>
<comment type="caution">
    <text evidence="10">The sequence shown here is derived from an EMBL/GenBank/DDBJ whole genome shotgun (WGS) entry which is preliminary data.</text>
</comment>
<dbReference type="GO" id="GO:0005886">
    <property type="term" value="C:plasma membrane"/>
    <property type="evidence" value="ECO:0007669"/>
    <property type="project" value="UniProtKB-SubCell"/>
</dbReference>
<dbReference type="PANTHER" id="PTHR42718:SF46">
    <property type="entry name" value="BLR6921 PROTEIN"/>
    <property type="match status" value="1"/>
</dbReference>
<feature type="transmembrane region" description="Helical" evidence="8">
    <location>
        <begin position="149"/>
        <end position="171"/>
    </location>
</feature>
<evidence type="ECO:0000256" key="6">
    <source>
        <dbReference type="ARBA" id="ARBA00023136"/>
    </source>
</evidence>
<feature type="transmembrane region" description="Helical" evidence="8">
    <location>
        <begin position="211"/>
        <end position="228"/>
    </location>
</feature>
<dbReference type="InterPro" id="IPR004638">
    <property type="entry name" value="EmrB-like"/>
</dbReference>
<evidence type="ECO:0000256" key="8">
    <source>
        <dbReference type="SAM" id="Phobius"/>
    </source>
</evidence>
<dbReference type="EMBL" id="BMVB01000003">
    <property type="protein sequence ID" value="GHC39238.1"/>
    <property type="molecule type" value="Genomic_DNA"/>
</dbReference>
<dbReference type="RefSeq" id="WP_190108502.1">
    <property type="nucleotide sequence ID" value="NZ_BMVB01000003.1"/>
</dbReference>
<feature type="transmembrane region" description="Helical" evidence="8">
    <location>
        <begin position="311"/>
        <end position="331"/>
    </location>
</feature>
<keyword evidence="2" id="KW-0813">Transport</keyword>
<feature type="transmembrane region" description="Helical" evidence="8">
    <location>
        <begin position="115"/>
        <end position="137"/>
    </location>
</feature>
<dbReference type="InterPro" id="IPR011701">
    <property type="entry name" value="MFS"/>
</dbReference>
<dbReference type="InterPro" id="IPR020846">
    <property type="entry name" value="MFS_dom"/>
</dbReference>
<accession>A0A918WD07</accession>
<organism evidence="10 11">
    <name type="scientific">Streptomyces cinnamoneus</name>
    <name type="common">Streptoverticillium cinnamoneum</name>
    <dbReference type="NCBI Taxonomy" id="53446"/>
    <lineage>
        <taxon>Bacteria</taxon>
        <taxon>Bacillati</taxon>
        <taxon>Actinomycetota</taxon>
        <taxon>Actinomycetes</taxon>
        <taxon>Kitasatosporales</taxon>
        <taxon>Streptomycetaceae</taxon>
        <taxon>Streptomyces</taxon>
        <taxon>Streptomyces cinnamoneus group</taxon>
    </lineage>
</organism>
<keyword evidence="4 8" id="KW-0812">Transmembrane</keyword>
<gene>
    <name evidence="10" type="ORF">GCM10010507_11200</name>
</gene>
<sequence>MTSVSRPPVESAPEASRRHRPGIALLLIATAQIMVVLDATIVNIALPSMQAALDMDTVGLSWVVNAYTLAFGGLLLLGGRTGDVLGRRRVFIAACTLFVLASLLCGLAPSVGWLIAARALQGACAAGISPTALAMISSNFEEGEARNKALGTFAAVSGAGAAVGLLAGGLLTSWLSWRWVFFVNIPIGAAVALLAPLFLRGSAPQRQSFDVAGALTSALGVTALVYGLATTESDTGSSSWAAPVAFVAAAVLLPAFVLLERRRRHPLTPVGLFTVRDRAGALVIMACTGASVIGFFFFLTQFVQEVLEYSALRAGFAFFPVAMAIGIVAQVSSAFIRRTGPRPFLIAGALLSTVSFLWLSQVSLSSGYLTGVFGPGVIFGASMGCLFPPLTVLALSRVPGQDAGAASGVLNVTQQVGGSLGLAGLVAVFTAVTGGVHGPAELVQGMDRVGLVAVALSLTSLVVALFVVTMKPADVDEAALTAL</sequence>